<organism evidence="1 2">
    <name type="scientific">Romanomermis culicivorax</name>
    <name type="common">Nematode worm</name>
    <dbReference type="NCBI Taxonomy" id="13658"/>
    <lineage>
        <taxon>Eukaryota</taxon>
        <taxon>Metazoa</taxon>
        <taxon>Ecdysozoa</taxon>
        <taxon>Nematoda</taxon>
        <taxon>Enoplea</taxon>
        <taxon>Dorylaimia</taxon>
        <taxon>Mermithida</taxon>
        <taxon>Mermithoidea</taxon>
        <taxon>Mermithidae</taxon>
        <taxon>Romanomermis</taxon>
    </lineage>
</organism>
<reference evidence="2" key="1">
    <citation type="submission" date="2022-11" db="UniProtKB">
        <authorList>
            <consortium name="WormBaseParasite"/>
        </authorList>
    </citation>
    <scope>IDENTIFICATION</scope>
</reference>
<dbReference type="WBParaSite" id="nRc.2.0.1.t45744-RA">
    <property type="protein sequence ID" value="nRc.2.0.1.t45744-RA"/>
    <property type="gene ID" value="nRc.2.0.1.g45744"/>
</dbReference>
<proteinExistence type="predicted"/>
<evidence type="ECO:0000313" key="1">
    <source>
        <dbReference type="Proteomes" id="UP000887565"/>
    </source>
</evidence>
<evidence type="ECO:0000313" key="2">
    <source>
        <dbReference type="WBParaSite" id="nRc.2.0.1.t45744-RA"/>
    </source>
</evidence>
<keyword evidence="1" id="KW-1185">Reference proteome</keyword>
<protein>
    <submittedName>
        <fullName evidence="2">Uncharacterized protein</fullName>
    </submittedName>
</protein>
<accession>A0A915L3U1</accession>
<dbReference type="Proteomes" id="UP000887565">
    <property type="component" value="Unplaced"/>
</dbReference>
<sequence>MLNHHANGRPSNDQPSSLASVDEIHRLQQEMALLTAHIAKLTAKQCSPAPKPLTPFLQSLMQVQPIGQHLSGAHLLTCSFHGLCTHSNADCQAQCPTGVIDNNIAKGGCYVTFVVRTPTRPCPHCRQV</sequence>
<dbReference type="AlphaFoldDB" id="A0A915L3U1"/>
<name>A0A915L3U1_ROMCU</name>